<organism evidence="1 2">
    <name type="scientific">Crossiella cryophila</name>
    <dbReference type="NCBI Taxonomy" id="43355"/>
    <lineage>
        <taxon>Bacteria</taxon>
        <taxon>Bacillati</taxon>
        <taxon>Actinomycetota</taxon>
        <taxon>Actinomycetes</taxon>
        <taxon>Pseudonocardiales</taxon>
        <taxon>Pseudonocardiaceae</taxon>
        <taxon>Crossiella</taxon>
    </lineage>
</organism>
<dbReference type="Gene3D" id="3.20.20.80">
    <property type="entry name" value="Glycosidases"/>
    <property type="match status" value="1"/>
</dbReference>
<name>A0A7W7CN51_9PSEU</name>
<comment type="caution">
    <text evidence="1">The sequence shown here is derived from an EMBL/GenBank/DDBJ whole genome shotgun (WGS) entry which is preliminary data.</text>
</comment>
<dbReference type="Proteomes" id="UP000533598">
    <property type="component" value="Unassembled WGS sequence"/>
</dbReference>
<proteinExistence type="predicted"/>
<protein>
    <submittedName>
        <fullName evidence="1">Uncharacterized protein</fullName>
    </submittedName>
</protein>
<accession>A0A7W7CN51</accession>
<evidence type="ECO:0000313" key="2">
    <source>
        <dbReference type="Proteomes" id="UP000533598"/>
    </source>
</evidence>
<reference evidence="1 2" key="1">
    <citation type="submission" date="2020-08" db="EMBL/GenBank/DDBJ databases">
        <title>Sequencing the genomes of 1000 actinobacteria strains.</title>
        <authorList>
            <person name="Klenk H.-P."/>
        </authorList>
    </citation>
    <scope>NUCLEOTIDE SEQUENCE [LARGE SCALE GENOMIC DNA]</scope>
    <source>
        <strain evidence="1 2">DSM 44230</strain>
    </source>
</reference>
<evidence type="ECO:0000313" key="1">
    <source>
        <dbReference type="EMBL" id="MBB4682504.1"/>
    </source>
</evidence>
<dbReference type="RefSeq" id="WP_246492725.1">
    <property type="nucleotide sequence ID" value="NZ_BAAAUI010000072.1"/>
</dbReference>
<gene>
    <name evidence="1" type="ORF">HNR67_008622</name>
</gene>
<sequence>MRWPELQPNPHYVRAEQLDRIADLLDLADRHRLDVEVTVFNGAVSGLLFIPPWLIDNNTGKVRDFFTDPPALAAQHRLLEALAARIGRHRRFLGFDLSNEVHWAGIPLGLKPTPAQGDAWHNTLFATCERLAPGKLHVSGIDHYPWLNDAYFSRDGLATSGTASAVHTWAGWTRVIQDFGPLSTPSVHYSEYFIEVIKAFHQDPRRQVWVEETGVSTKWMPAELIPEWTERSIRSMATSSDLFGITWWCSHDLNPALSGFNPLEYDLGLLTNTGARKPIAATMTRLIREYDHQPPTPLERPVALVLPDNHIPGLDFLKAFARLIDRGIRPAVVKQSRSTDPAYLAGRRIERLIRPEEA</sequence>
<dbReference type="InterPro" id="IPR017853">
    <property type="entry name" value="GH"/>
</dbReference>
<dbReference type="AlphaFoldDB" id="A0A7W7CN51"/>
<dbReference type="EMBL" id="JACHMH010000001">
    <property type="protein sequence ID" value="MBB4682504.1"/>
    <property type="molecule type" value="Genomic_DNA"/>
</dbReference>
<dbReference type="SUPFAM" id="SSF51445">
    <property type="entry name" value="(Trans)glycosidases"/>
    <property type="match status" value="1"/>
</dbReference>
<keyword evidence="2" id="KW-1185">Reference proteome</keyword>